<accession>A0A0E9V366</accession>
<name>A0A0E9V366_ANGAN</name>
<reference evidence="1" key="2">
    <citation type="journal article" date="2015" name="Fish Shellfish Immunol.">
        <title>Early steps in the European eel (Anguilla anguilla)-Vibrio vulnificus interaction in the gills: Role of the RtxA13 toxin.</title>
        <authorList>
            <person name="Callol A."/>
            <person name="Pajuelo D."/>
            <person name="Ebbesson L."/>
            <person name="Teles M."/>
            <person name="MacKenzie S."/>
            <person name="Amaro C."/>
        </authorList>
    </citation>
    <scope>NUCLEOTIDE SEQUENCE</scope>
</reference>
<reference evidence="1" key="1">
    <citation type="submission" date="2014-11" db="EMBL/GenBank/DDBJ databases">
        <authorList>
            <person name="Amaro Gonzalez C."/>
        </authorList>
    </citation>
    <scope>NUCLEOTIDE SEQUENCE</scope>
</reference>
<proteinExistence type="predicted"/>
<organism evidence="1">
    <name type="scientific">Anguilla anguilla</name>
    <name type="common">European freshwater eel</name>
    <name type="synonym">Muraena anguilla</name>
    <dbReference type="NCBI Taxonomy" id="7936"/>
    <lineage>
        <taxon>Eukaryota</taxon>
        <taxon>Metazoa</taxon>
        <taxon>Chordata</taxon>
        <taxon>Craniata</taxon>
        <taxon>Vertebrata</taxon>
        <taxon>Euteleostomi</taxon>
        <taxon>Actinopterygii</taxon>
        <taxon>Neopterygii</taxon>
        <taxon>Teleostei</taxon>
        <taxon>Anguilliformes</taxon>
        <taxon>Anguillidae</taxon>
        <taxon>Anguilla</taxon>
    </lineage>
</organism>
<protein>
    <submittedName>
        <fullName evidence="1">Uncharacterized protein</fullName>
    </submittedName>
</protein>
<dbReference type="AlphaFoldDB" id="A0A0E9V366"/>
<sequence length="25" mass="2788">MPIGTYLTIHTPKTHNTKKTAIHAL</sequence>
<dbReference type="EMBL" id="GBXM01036151">
    <property type="protein sequence ID" value="JAH72426.1"/>
    <property type="molecule type" value="Transcribed_RNA"/>
</dbReference>
<evidence type="ECO:0000313" key="1">
    <source>
        <dbReference type="EMBL" id="JAH72426.1"/>
    </source>
</evidence>